<gene>
    <name evidence="2" type="ORF">C4N9_01175</name>
</gene>
<dbReference type="AlphaFoldDB" id="A0A2U2CJE2"/>
<comment type="caution">
    <text evidence="2">The sequence shown here is derived from an EMBL/GenBank/DDBJ whole genome shotgun (WGS) entry which is preliminary data.</text>
</comment>
<keyword evidence="3" id="KW-1185">Reference proteome</keyword>
<dbReference type="Proteomes" id="UP000244940">
    <property type="component" value="Unassembled WGS sequence"/>
</dbReference>
<reference evidence="2 3" key="1">
    <citation type="submission" date="2018-05" db="EMBL/GenBank/DDBJ databases">
        <title>Pararhodobacter marina sp. nov., isolated from deep-sea water of the Indian Ocean.</title>
        <authorList>
            <person name="Lai Q.Sr."/>
            <person name="Liu X."/>
            <person name="Shao Z."/>
        </authorList>
    </citation>
    <scope>NUCLEOTIDE SEQUENCE [LARGE SCALE GENOMIC DNA]</scope>
    <source>
        <strain evidence="2 3">CIC4N-9</strain>
    </source>
</reference>
<sequence>MTLLLGSCFFWAIMARYCFDSTLSRGRRRALCKSERKLTVKSILALGAAALTLTACNMTPMTPAPSYRTPIAAEPPRVQEPVASVPSSPDMSGTAPAQPPMQSLPTSASDPCGAQSLQGFVGSVAPQPFPAPGPVRVYAEGDPITMDHNENRVNVVVDAENRQRVVSISCG</sequence>
<dbReference type="InterPro" id="IPR021719">
    <property type="entry name" value="Prot_inh_I78"/>
</dbReference>
<organism evidence="2 3">
    <name type="scientific">Pararhodobacter marinus</name>
    <dbReference type="NCBI Taxonomy" id="2184063"/>
    <lineage>
        <taxon>Bacteria</taxon>
        <taxon>Pseudomonadati</taxon>
        <taxon>Pseudomonadota</taxon>
        <taxon>Alphaproteobacteria</taxon>
        <taxon>Rhodobacterales</taxon>
        <taxon>Paracoccaceae</taxon>
        <taxon>Pararhodobacter</taxon>
    </lineage>
</organism>
<feature type="compositionally biased region" description="Polar residues" evidence="1">
    <location>
        <begin position="100"/>
        <end position="109"/>
    </location>
</feature>
<accession>A0A2U2CJE2</accession>
<feature type="region of interest" description="Disordered" evidence="1">
    <location>
        <begin position="67"/>
        <end position="117"/>
    </location>
</feature>
<evidence type="ECO:0000313" key="3">
    <source>
        <dbReference type="Proteomes" id="UP000244940"/>
    </source>
</evidence>
<dbReference type="OrthoDB" id="8724542at2"/>
<dbReference type="EMBL" id="QEYD01000001">
    <property type="protein sequence ID" value="PWE31939.1"/>
    <property type="molecule type" value="Genomic_DNA"/>
</dbReference>
<dbReference type="Pfam" id="PF11720">
    <property type="entry name" value="Inhibitor_I78"/>
    <property type="match status" value="1"/>
</dbReference>
<evidence type="ECO:0000313" key="2">
    <source>
        <dbReference type="EMBL" id="PWE31939.1"/>
    </source>
</evidence>
<evidence type="ECO:0008006" key="4">
    <source>
        <dbReference type="Google" id="ProtNLM"/>
    </source>
</evidence>
<protein>
    <recommendedName>
        <fullName evidence="4">Peptidase inhibitor I78</fullName>
    </recommendedName>
</protein>
<evidence type="ECO:0000256" key="1">
    <source>
        <dbReference type="SAM" id="MobiDB-lite"/>
    </source>
</evidence>
<name>A0A2U2CJE2_9RHOB</name>
<proteinExistence type="predicted"/>
<dbReference type="Gene3D" id="3.30.10.10">
    <property type="entry name" value="Trypsin Inhibitor V, subunit A"/>
    <property type="match status" value="1"/>
</dbReference>